<organism evidence="1 2">
    <name type="scientific">Amycolatopsis endophytica</name>
    <dbReference type="NCBI Taxonomy" id="860233"/>
    <lineage>
        <taxon>Bacteria</taxon>
        <taxon>Bacillati</taxon>
        <taxon>Actinomycetota</taxon>
        <taxon>Actinomycetes</taxon>
        <taxon>Pseudonocardiales</taxon>
        <taxon>Pseudonocardiaceae</taxon>
        <taxon>Amycolatopsis</taxon>
    </lineage>
</organism>
<keyword evidence="2" id="KW-1185">Reference proteome</keyword>
<sequence>MMFVPRVGDERDGLLAFLAQQRDALRIAAHGLTDEEAWLVPTRSALSIGGLVKHVAGTEQSWMDSVRQRERPALALPDSLESVLDAYAEVTRETEETVAEVADLGTRVPAPRGVRGFLDDGGAWSVRWVLLHLIQETARHAGHADILREHLDGATPYPLLAAAQGWVDEG</sequence>
<proteinExistence type="predicted"/>
<protein>
    <submittedName>
        <fullName evidence="1">Putative damage-inducible protein DinB</fullName>
    </submittedName>
</protein>
<dbReference type="EMBL" id="JACCFK010000001">
    <property type="protein sequence ID" value="NYI87365.1"/>
    <property type="molecule type" value="Genomic_DNA"/>
</dbReference>
<name>A0A853AXL4_9PSEU</name>
<gene>
    <name evidence="1" type="ORF">HNR02_000688</name>
</gene>
<dbReference type="Proteomes" id="UP000549616">
    <property type="component" value="Unassembled WGS sequence"/>
</dbReference>
<evidence type="ECO:0000313" key="1">
    <source>
        <dbReference type="EMBL" id="NYI87365.1"/>
    </source>
</evidence>
<comment type="caution">
    <text evidence="1">The sequence shown here is derived from an EMBL/GenBank/DDBJ whole genome shotgun (WGS) entry which is preliminary data.</text>
</comment>
<dbReference type="Pfam" id="PF04978">
    <property type="entry name" value="MST"/>
    <property type="match status" value="1"/>
</dbReference>
<accession>A0A853AXL4</accession>
<reference evidence="1 2" key="1">
    <citation type="submission" date="2020-07" db="EMBL/GenBank/DDBJ databases">
        <title>Sequencing the genomes of 1000 actinobacteria strains.</title>
        <authorList>
            <person name="Klenk H.-P."/>
        </authorList>
    </citation>
    <scope>NUCLEOTIDE SEQUENCE [LARGE SCALE GENOMIC DNA]</scope>
    <source>
        <strain evidence="1 2">DSM 104006</strain>
    </source>
</reference>
<dbReference type="InterPro" id="IPR007061">
    <property type="entry name" value="MST-like"/>
</dbReference>
<dbReference type="Gene3D" id="1.20.120.450">
    <property type="entry name" value="dinb family like domain"/>
    <property type="match status" value="1"/>
</dbReference>
<dbReference type="SUPFAM" id="SSF109854">
    <property type="entry name" value="DinB/YfiT-like putative metalloenzymes"/>
    <property type="match status" value="1"/>
</dbReference>
<dbReference type="AlphaFoldDB" id="A0A853AXL4"/>
<evidence type="ECO:0000313" key="2">
    <source>
        <dbReference type="Proteomes" id="UP000549616"/>
    </source>
</evidence>
<dbReference type="InterPro" id="IPR034660">
    <property type="entry name" value="DinB/YfiT-like"/>
</dbReference>